<keyword evidence="3" id="KW-1185">Reference proteome</keyword>
<evidence type="ECO:0000256" key="1">
    <source>
        <dbReference type="SAM" id="MobiDB-lite"/>
    </source>
</evidence>
<protein>
    <submittedName>
        <fullName evidence="2">Uncharacterized protein</fullName>
    </submittedName>
</protein>
<gene>
    <name evidence="2" type="ORF">NDU88_001709</name>
</gene>
<name>A0AAV7T0N4_PLEWA</name>
<reference evidence="2" key="1">
    <citation type="journal article" date="2022" name="bioRxiv">
        <title>Sequencing and chromosome-scale assembly of the giantPleurodeles waltlgenome.</title>
        <authorList>
            <person name="Brown T."/>
            <person name="Elewa A."/>
            <person name="Iarovenko S."/>
            <person name="Subramanian E."/>
            <person name="Araus A.J."/>
            <person name="Petzold A."/>
            <person name="Susuki M."/>
            <person name="Suzuki K.-i.T."/>
            <person name="Hayashi T."/>
            <person name="Toyoda A."/>
            <person name="Oliveira C."/>
            <person name="Osipova E."/>
            <person name="Leigh N.D."/>
            <person name="Simon A."/>
            <person name="Yun M.H."/>
        </authorList>
    </citation>
    <scope>NUCLEOTIDE SEQUENCE</scope>
    <source>
        <strain evidence="2">20211129_DDA</strain>
        <tissue evidence="2">Liver</tissue>
    </source>
</reference>
<feature type="region of interest" description="Disordered" evidence="1">
    <location>
        <begin position="106"/>
        <end position="129"/>
    </location>
</feature>
<dbReference type="EMBL" id="JANPWB010000007">
    <property type="protein sequence ID" value="KAJ1169821.1"/>
    <property type="molecule type" value="Genomic_DNA"/>
</dbReference>
<comment type="caution">
    <text evidence="2">The sequence shown here is derived from an EMBL/GenBank/DDBJ whole genome shotgun (WGS) entry which is preliminary data.</text>
</comment>
<dbReference type="AlphaFoldDB" id="A0AAV7T0N4"/>
<evidence type="ECO:0000313" key="3">
    <source>
        <dbReference type="Proteomes" id="UP001066276"/>
    </source>
</evidence>
<dbReference type="Proteomes" id="UP001066276">
    <property type="component" value="Chromosome 4_1"/>
</dbReference>
<evidence type="ECO:0000313" key="2">
    <source>
        <dbReference type="EMBL" id="KAJ1169821.1"/>
    </source>
</evidence>
<accession>A0AAV7T0N4</accession>
<proteinExistence type="predicted"/>
<organism evidence="2 3">
    <name type="scientific">Pleurodeles waltl</name>
    <name type="common">Iberian ribbed newt</name>
    <dbReference type="NCBI Taxonomy" id="8319"/>
    <lineage>
        <taxon>Eukaryota</taxon>
        <taxon>Metazoa</taxon>
        <taxon>Chordata</taxon>
        <taxon>Craniata</taxon>
        <taxon>Vertebrata</taxon>
        <taxon>Euteleostomi</taxon>
        <taxon>Amphibia</taxon>
        <taxon>Batrachia</taxon>
        <taxon>Caudata</taxon>
        <taxon>Salamandroidea</taxon>
        <taxon>Salamandridae</taxon>
        <taxon>Pleurodelinae</taxon>
        <taxon>Pleurodeles</taxon>
    </lineage>
</organism>
<sequence>MVFTARSPDSACLLLFNILGGYFNSPPGPVRARRVPQGRLHAKRLRLISRVQPGPSAGRPFFCFLLWVSRSSPPSVARPTLCCRWRRALGPGLIFTLLLEPPSCRGAPPPRTGRLPPRDQPHQFRCRPRSQRGCPRILRRPVAGAGGQGIRMVCLNAGGRR</sequence>